<dbReference type="RefSeq" id="WP_145850942.1">
    <property type="nucleotide sequence ID" value="NZ_RPFW01000001.1"/>
</dbReference>
<comment type="caution">
    <text evidence="2">The sequence shown here is derived from an EMBL/GenBank/DDBJ whole genome shotgun (WGS) entry which is preliminary data.</text>
</comment>
<dbReference type="PANTHER" id="PTHR13696:SF52">
    <property type="entry name" value="PARA FAMILY PROTEIN CT_582"/>
    <property type="match status" value="1"/>
</dbReference>
<name>A0A6P2C4N6_9ACTN</name>
<gene>
    <name evidence="2" type="ORF">EAS64_01730</name>
</gene>
<feature type="domain" description="AAA" evidence="1">
    <location>
        <begin position="1"/>
        <end position="179"/>
    </location>
</feature>
<evidence type="ECO:0000313" key="3">
    <source>
        <dbReference type="Proteomes" id="UP000460272"/>
    </source>
</evidence>
<dbReference type="PIRSF" id="PIRSF009320">
    <property type="entry name" value="Nuc_binding_HP_1000"/>
    <property type="match status" value="1"/>
</dbReference>
<protein>
    <submittedName>
        <fullName evidence="2">ParA family protein</fullName>
    </submittedName>
</protein>
<proteinExistence type="predicted"/>
<dbReference type="Gene3D" id="3.40.50.300">
    <property type="entry name" value="P-loop containing nucleotide triphosphate hydrolases"/>
    <property type="match status" value="1"/>
</dbReference>
<dbReference type="Pfam" id="PF13614">
    <property type="entry name" value="AAA_31"/>
    <property type="match status" value="1"/>
</dbReference>
<dbReference type="Proteomes" id="UP000460272">
    <property type="component" value="Unassembled WGS sequence"/>
</dbReference>
<dbReference type="CDD" id="cd02042">
    <property type="entry name" value="ParAB_family"/>
    <property type="match status" value="1"/>
</dbReference>
<dbReference type="OrthoDB" id="69313at2"/>
<evidence type="ECO:0000259" key="1">
    <source>
        <dbReference type="Pfam" id="PF13614"/>
    </source>
</evidence>
<dbReference type="EMBL" id="RPFW01000001">
    <property type="protein sequence ID" value="TVZ06188.1"/>
    <property type="molecule type" value="Genomic_DNA"/>
</dbReference>
<evidence type="ECO:0000313" key="2">
    <source>
        <dbReference type="EMBL" id="TVZ06188.1"/>
    </source>
</evidence>
<reference evidence="2 3" key="1">
    <citation type="submission" date="2018-11" db="EMBL/GenBank/DDBJ databases">
        <title>Trebonia kvetii gen.nov., sp.nov., a novel acidophilic actinobacterium, and proposal of the new actinobacterial family Treboniaceae fam. nov.</title>
        <authorList>
            <person name="Rapoport D."/>
            <person name="Sagova-Mareckova M."/>
            <person name="Sedlacek I."/>
            <person name="Provaznik J."/>
            <person name="Kralova S."/>
            <person name="Pavlinic D."/>
            <person name="Benes V."/>
            <person name="Kopecky J."/>
        </authorList>
    </citation>
    <scope>NUCLEOTIDE SEQUENCE [LARGE SCALE GENOMIC DNA]</scope>
    <source>
        <strain evidence="2 3">15Tr583</strain>
    </source>
</reference>
<keyword evidence="3" id="KW-1185">Reference proteome</keyword>
<organism evidence="2 3">
    <name type="scientific">Trebonia kvetii</name>
    <dbReference type="NCBI Taxonomy" id="2480626"/>
    <lineage>
        <taxon>Bacteria</taxon>
        <taxon>Bacillati</taxon>
        <taxon>Actinomycetota</taxon>
        <taxon>Actinomycetes</taxon>
        <taxon>Streptosporangiales</taxon>
        <taxon>Treboniaceae</taxon>
        <taxon>Trebonia</taxon>
    </lineage>
</organism>
<dbReference type="PANTHER" id="PTHR13696">
    <property type="entry name" value="P-LOOP CONTAINING NUCLEOSIDE TRIPHOSPHATE HYDROLASE"/>
    <property type="match status" value="1"/>
</dbReference>
<dbReference type="InterPro" id="IPR050678">
    <property type="entry name" value="DNA_Partitioning_ATPase"/>
</dbReference>
<accession>A0A6P2C4N6</accession>
<dbReference type="SUPFAM" id="SSF52540">
    <property type="entry name" value="P-loop containing nucleoside triphosphate hydrolases"/>
    <property type="match status" value="1"/>
</dbReference>
<dbReference type="AlphaFoldDB" id="A0A6P2C4N6"/>
<dbReference type="InterPro" id="IPR025669">
    <property type="entry name" value="AAA_dom"/>
</dbReference>
<dbReference type="InterPro" id="IPR027417">
    <property type="entry name" value="P-loop_NTPase"/>
</dbReference>
<sequence length="257" mass="27810">MRIYATYNIKGGVGKTTTAVNLAYLAAESGLRTVLWDLDPQGAASFMFRVKPKVKGGGRALISGKRPLDDEIKGTDFDNLDLIPADFTYRNMDLLLDIGDAKTGGGAPGGKQARKLARLLAPLAAEYDAVFLDCPPSVSLVSENVLHAADVIVVPLIPTTLSVRTLEQLSDFVGEFKGRRPKLLSFFSMVDRRKKLHREITEKLSAERDEVASTVIPALSVIETMSVERAPVTVFAPASAAAKAYRALWAEIGEMTS</sequence>